<dbReference type="Proteomes" id="UP000192315">
    <property type="component" value="Unassembled WGS sequence"/>
</dbReference>
<dbReference type="AlphaFoldDB" id="A0A8G2FXL7"/>
<protein>
    <submittedName>
        <fullName evidence="1">CRISPR-associated protein Csh1</fullName>
    </submittedName>
</protein>
<reference evidence="1 2" key="1">
    <citation type="submission" date="2017-04" db="EMBL/GenBank/DDBJ databases">
        <authorList>
            <person name="Varghese N."/>
            <person name="Submissions S."/>
        </authorList>
    </citation>
    <scope>NUCLEOTIDE SEQUENCE [LARGE SCALE GENOMIC DNA]</scope>
    <source>
        <strain evidence="1 2">DSM 9789</strain>
    </source>
</reference>
<keyword evidence="2" id="KW-1185">Reference proteome</keyword>
<evidence type="ECO:0000313" key="2">
    <source>
        <dbReference type="Proteomes" id="UP000192315"/>
    </source>
</evidence>
<comment type="caution">
    <text evidence="1">The sequence shown here is derived from an EMBL/GenBank/DDBJ whole genome shotgun (WGS) entry which is preliminary data.</text>
</comment>
<dbReference type="InterPro" id="IPR013389">
    <property type="entry name" value="CRISPR-assoc_prot_Cas8b"/>
</dbReference>
<name>A0A8G2FXL7_PICTO</name>
<organism evidence="1 2">
    <name type="scientific">Picrophilus torridus (strain ATCC 700027 / DSM 9790 / JCM 10055 / NBRC 100828 / KAW 2/3)</name>
    <dbReference type="NCBI Taxonomy" id="1122961"/>
    <lineage>
        <taxon>Archaea</taxon>
        <taxon>Methanobacteriati</taxon>
        <taxon>Thermoplasmatota</taxon>
        <taxon>Thermoplasmata</taxon>
        <taxon>Thermoplasmatales</taxon>
        <taxon>Picrophilaceae</taxon>
        <taxon>Picrophilus</taxon>
    </lineage>
</organism>
<dbReference type="RefSeq" id="WP_084273084.1">
    <property type="nucleotide sequence ID" value="NZ_FWYE01000004.1"/>
</dbReference>
<gene>
    <name evidence="1" type="ORF">SAMN02745355_1330</name>
</gene>
<proteinExistence type="predicted"/>
<dbReference type="EMBL" id="FWYE01000004">
    <property type="protein sequence ID" value="SMD31397.1"/>
    <property type="molecule type" value="Genomic_DNA"/>
</dbReference>
<evidence type="ECO:0000313" key="1">
    <source>
        <dbReference type="EMBL" id="SMD31397.1"/>
    </source>
</evidence>
<accession>A0A8G2FXL7</accession>
<dbReference type="Pfam" id="PF09484">
    <property type="entry name" value="Cas_TM1802"/>
    <property type="match status" value="1"/>
</dbReference>
<sequence>MISALEGLGGLLTSDALSNKIQKIDLKKNGSYLCIINFFTSKNIITLKFNEITDDSAELVAKEYLWIGNIKGNKPQWHLTTDNIYYAFNSIPNFYNYLKSKNYRGSLINKIESIINKYYKDNSTYFDIIIYPGEIKFTRIKIIYNKKEKNNSTQYKNNVLLELIPYPYIYYSIDDLIKYTGELNGYLKNISLFTIGIDDEIIAKNDEYKDILKSSMTPENENYEDGTCSVCGQSNKKVTADTSKFRFKYYNTNKISFSSKLLKDFSKNFVICSDCYQKIINAENYLLNNLSTNLGDWSILIIPEETVFHGKIEPEKVFKITDSIINSKAESLAKLEILTDDGYIIDIMFYEMARSFFKVIDIITEIPESRVLNMINNINSTYLEFKNMFSFFNYNLNINGFYKTLAKNRQYKEALTFIISLFKLKNIKLNKLLSIYMDSISQYYYENGRLDTNYIIALNAYLKFLAKMNVINEFKFENLYNGGKSKMKEDNFIREMGYSKEQECLFWIGYAIKKIGSIQYANGIKSNPMLEKINYQGMNLNSLEKLLIQIDEKIKQYGIYSKDFGYALFMAHSILSKYISDKNKWPIDDVSNVFLIMTGYSVADKLEDENNEDEEDDNNE</sequence>